<dbReference type="GO" id="GO:0016020">
    <property type="term" value="C:membrane"/>
    <property type="evidence" value="ECO:0007669"/>
    <property type="project" value="UniProtKB-SubCell"/>
</dbReference>
<dbReference type="InterPro" id="IPR020846">
    <property type="entry name" value="MFS_dom"/>
</dbReference>
<name>A0A0C2XEC6_SERVB</name>
<comment type="subcellular location">
    <subcellularLocation>
        <location evidence="1">Membrane</location>
        <topology evidence="1">Multi-pass membrane protein</topology>
    </subcellularLocation>
</comment>
<feature type="transmembrane region" description="Helical" evidence="10">
    <location>
        <begin position="94"/>
        <end position="112"/>
    </location>
</feature>
<evidence type="ECO:0000256" key="2">
    <source>
        <dbReference type="ARBA" id="ARBA00010992"/>
    </source>
</evidence>
<feature type="compositionally biased region" description="Basic and acidic residues" evidence="9">
    <location>
        <begin position="545"/>
        <end position="558"/>
    </location>
</feature>
<comment type="similarity">
    <text evidence="2 8">Belongs to the major facilitator superfamily. Sugar transporter (TC 2.A.1.1) family.</text>
</comment>
<dbReference type="HOGENOM" id="CLU_001265_30_13_1"/>
<feature type="transmembrane region" description="Helical" evidence="10">
    <location>
        <begin position="187"/>
        <end position="206"/>
    </location>
</feature>
<evidence type="ECO:0000256" key="10">
    <source>
        <dbReference type="SAM" id="Phobius"/>
    </source>
</evidence>
<reference evidence="13" key="2">
    <citation type="submission" date="2015-01" db="EMBL/GenBank/DDBJ databases">
        <title>Evolutionary Origins and Diversification of the Mycorrhizal Mutualists.</title>
        <authorList>
            <consortium name="DOE Joint Genome Institute"/>
            <consortium name="Mycorrhizal Genomics Consortium"/>
            <person name="Kohler A."/>
            <person name="Kuo A."/>
            <person name="Nagy L.G."/>
            <person name="Floudas D."/>
            <person name="Copeland A."/>
            <person name="Barry K.W."/>
            <person name="Cichocki N."/>
            <person name="Veneault-Fourrey C."/>
            <person name="LaButti K."/>
            <person name="Lindquist E.A."/>
            <person name="Lipzen A."/>
            <person name="Lundell T."/>
            <person name="Morin E."/>
            <person name="Murat C."/>
            <person name="Riley R."/>
            <person name="Ohm R."/>
            <person name="Sun H."/>
            <person name="Tunlid A."/>
            <person name="Henrissat B."/>
            <person name="Grigoriev I.V."/>
            <person name="Hibbett D.S."/>
            <person name="Martin F."/>
        </authorList>
    </citation>
    <scope>NUCLEOTIDE SEQUENCE [LARGE SCALE GENOMIC DNA]</scope>
    <source>
        <strain evidence="13">MAFF 305830</strain>
    </source>
</reference>
<dbReference type="EMBL" id="KN824298">
    <property type="protein sequence ID" value="KIM27467.1"/>
    <property type="molecule type" value="Genomic_DNA"/>
</dbReference>
<keyword evidence="4 10" id="KW-0812">Transmembrane</keyword>
<dbReference type="Proteomes" id="UP000054097">
    <property type="component" value="Unassembled WGS sequence"/>
</dbReference>
<dbReference type="InterPro" id="IPR005828">
    <property type="entry name" value="MFS_sugar_transport-like"/>
</dbReference>
<dbReference type="FunFam" id="1.20.1250.20:FF:000117">
    <property type="entry name" value="MFS hexose transporter"/>
    <property type="match status" value="1"/>
</dbReference>
<dbReference type="Gene3D" id="1.20.1250.20">
    <property type="entry name" value="MFS general substrate transporter like domains"/>
    <property type="match status" value="1"/>
</dbReference>
<dbReference type="NCBIfam" id="TIGR00879">
    <property type="entry name" value="SP"/>
    <property type="match status" value="1"/>
</dbReference>
<dbReference type="InterPro" id="IPR003663">
    <property type="entry name" value="Sugar/inositol_transpt"/>
</dbReference>
<protein>
    <recommendedName>
        <fullName evidence="11">Major facilitator superfamily (MFS) profile domain-containing protein</fullName>
    </recommendedName>
</protein>
<feature type="transmembrane region" description="Helical" evidence="10">
    <location>
        <begin position="65"/>
        <end position="82"/>
    </location>
</feature>
<evidence type="ECO:0000256" key="3">
    <source>
        <dbReference type="ARBA" id="ARBA00022448"/>
    </source>
</evidence>
<feature type="transmembrane region" description="Helical" evidence="10">
    <location>
        <begin position="278"/>
        <end position="298"/>
    </location>
</feature>
<dbReference type="InterPro" id="IPR050360">
    <property type="entry name" value="MFS_Sugar_Transporters"/>
</dbReference>
<evidence type="ECO:0000313" key="13">
    <source>
        <dbReference type="Proteomes" id="UP000054097"/>
    </source>
</evidence>
<sequence length="558" mass="61969">MENIADVVWTGPWWKNAGIRKLNICIALVLATSAINGYDSSVLNGIQIIPDWQKFFGDPSEQTRGLMVAAQTFGALVGLPIAPWLSDGFGRRKALALGSAIMCGGVILQAMSTGVSHFIASRVMVGLGLCFATNSAPLLVTELAYPTQRAPITALYNSSWYIGSIISAWTTYATLKTLSGSDWSWRIPSILQAVPSFFQVILLFFIPESPRWLVAKGRDGEAIAVLAKYHANNRERDPLVYFTYGQIREALSIERDVSKASSYASLFKTPGNRRRMRIVLAIGFFSQWSGNGLVSYYIGDVFKGVGVTDPGTVSMINGALQVWNFFVAITAALLVDKIGRRPLFLTSNTSMLVTFGMWTLATALFQTRSDRSAANAVIGIIPLFYLSYSIAYTPMLVAYTVEILPFGIRARGFALMNLTICIGITTNQFVNPIALKALEWKYYLVYLAFLAFELVYVFLFLIETKGKTLEETAAIFDGQQQIDNIANVGHDAVTQSRHRYAFQHKSNDVELSLSRHNSMVPTIVTERDDSDWRPMSADTNFSNKEQMKYNRHSPDPTW</sequence>
<keyword evidence="5 10" id="KW-1133">Transmembrane helix</keyword>
<keyword evidence="6 10" id="KW-0472">Membrane</keyword>
<dbReference type="Pfam" id="PF00083">
    <property type="entry name" value="Sugar_tr"/>
    <property type="match status" value="1"/>
</dbReference>
<evidence type="ECO:0000313" key="12">
    <source>
        <dbReference type="EMBL" id="KIM27467.1"/>
    </source>
</evidence>
<dbReference type="OrthoDB" id="6133115at2759"/>
<dbReference type="PROSITE" id="PS00216">
    <property type="entry name" value="SUGAR_TRANSPORT_1"/>
    <property type="match status" value="1"/>
</dbReference>
<accession>A0A0C2XEC6</accession>
<keyword evidence="13" id="KW-1185">Reference proteome</keyword>
<evidence type="ECO:0000256" key="8">
    <source>
        <dbReference type="RuleBase" id="RU003346"/>
    </source>
</evidence>
<feature type="transmembrane region" description="Helical" evidence="10">
    <location>
        <begin position="442"/>
        <end position="462"/>
    </location>
</feature>
<reference evidence="12 13" key="1">
    <citation type="submission" date="2014-04" db="EMBL/GenBank/DDBJ databases">
        <authorList>
            <consortium name="DOE Joint Genome Institute"/>
            <person name="Kuo A."/>
            <person name="Zuccaro A."/>
            <person name="Kohler A."/>
            <person name="Nagy L.G."/>
            <person name="Floudas D."/>
            <person name="Copeland A."/>
            <person name="Barry K.W."/>
            <person name="Cichocki N."/>
            <person name="Veneault-Fourrey C."/>
            <person name="LaButti K."/>
            <person name="Lindquist E.A."/>
            <person name="Lipzen A."/>
            <person name="Lundell T."/>
            <person name="Morin E."/>
            <person name="Murat C."/>
            <person name="Sun H."/>
            <person name="Tunlid A."/>
            <person name="Henrissat B."/>
            <person name="Grigoriev I.V."/>
            <person name="Hibbett D.S."/>
            <person name="Martin F."/>
            <person name="Nordberg H.P."/>
            <person name="Cantor M.N."/>
            <person name="Hua S.X."/>
        </authorList>
    </citation>
    <scope>NUCLEOTIDE SEQUENCE [LARGE SCALE GENOMIC DNA]</scope>
    <source>
        <strain evidence="12 13">MAFF 305830</strain>
    </source>
</reference>
<evidence type="ECO:0000256" key="7">
    <source>
        <dbReference type="ARBA" id="ARBA00049119"/>
    </source>
</evidence>
<feature type="transmembrane region" description="Helical" evidence="10">
    <location>
        <begin position="377"/>
        <end position="401"/>
    </location>
</feature>
<dbReference type="PRINTS" id="PR00171">
    <property type="entry name" value="SUGRTRNSPORT"/>
</dbReference>
<dbReference type="SUPFAM" id="SSF103473">
    <property type="entry name" value="MFS general substrate transporter"/>
    <property type="match status" value="1"/>
</dbReference>
<dbReference type="PANTHER" id="PTHR48022:SF64">
    <property type="entry name" value="MAJOR FACILITATOR SUPERFAMILY (MFS) PROFILE DOMAIN-CONTAINING PROTEIN"/>
    <property type="match status" value="1"/>
</dbReference>
<feature type="transmembrane region" description="Helical" evidence="10">
    <location>
        <begin position="413"/>
        <end position="430"/>
    </location>
</feature>
<evidence type="ECO:0000256" key="6">
    <source>
        <dbReference type="ARBA" id="ARBA00023136"/>
    </source>
</evidence>
<feature type="domain" description="Major facilitator superfamily (MFS) profile" evidence="11">
    <location>
        <begin position="25"/>
        <end position="465"/>
    </location>
</feature>
<feature type="transmembrane region" description="Helical" evidence="10">
    <location>
        <begin position="318"/>
        <end position="335"/>
    </location>
</feature>
<dbReference type="AlphaFoldDB" id="A0A0C2XEC6"/>
<feature type="region of interest" description="Disordered" evidence="9">
    <location>
        <begin position="530"/>
        <end position="558"/>
    </location>
</feature>
<evidence type="ECO:0000256" key="4">
    <source>
        <dbReference type="ARBA" id="ARBA00022692"/>
    </source>
</evidence>
<dbReference type="InterPro" id="IPR036259">
    <property type="entry name" value="MFS_trans_sf"/>
</dbReference>
<proteinExistence type="inferred from homology"/>
<gene>
    <name evidence="12" type="ORF">M408DRAFT_329932</name>
</gene>
<evidence type="ECO:0000256" key="9">
    <source>
        <dbReference type="SAM" id="MobiDB-lite"/>
    </source>
</evidence>
<dbReference type="GO" id="GO:0005351">
    <property type="term" value="F:carbohydrate:proton symporter activity"/>
    <property type="evidence" value="ECO:0007669"/>
    <property type="project" value="TreeGrafter"/>
</dbReference>
<feature type="transmembrane region" description="Helical" evidence="10">
    <location>
        <begin position="342"/>
        <end position="365"/>
    </location>
</feature>
<feature type="transmembrane region" description="Helical" evidence="10">
    <location>
        <begin position="152"/>
        <end position="175"/>
    </location>
</feature>
<evidence type="ECO:0000256" key="5">
    <source>
        <dbReference type="ARBA" id="ARBA00022989"/>
    </source>
</evidence>
<dbReference type="PROSITE" id="PS50850">
    <property type="entry name" value="MFS"/>
    <property type="match status" value="1"/>
</dbReference>
<keyword evidence="3 8" id="KW-0813">Transport</keyword>
<dbReference type="PANTHER" id="PTHR48022">
    <property type="entry name" value="PLASTIDIC GLUCOSE TRANSPORTER 4"/>
    <property type="match status" value="1"/>
</dbReference>
<evidence type="ECO:0000259" key="11">
    <source>
        <dbReference type="PROSITE" id="PS50850"/>
    </source>
</evidence>
<dbReference type="InterPro" id="IPR005829">
    <property type="entry name" value="Sugar_transporter_CS"/>
</dbReference>
<evidence type="ECO:0000256" key="1">
    <source>
        <dbReference type="ARBA" id="ARBA00004141"/>
    </source>
</evidence>
<comment type="catalytic activity">
    <reaction evidence="7">
        <text>myo-inositol(out) + H(+)(out) = myo-inositol(in) + H(+)(in)</text>
        <dbReference type="Rhea" id="RHEA:60364"/>
        <dbReference type="ChEBI" id="CHEBI:15378"/>
        <dbReference type="ChEBI" id="CHEBI:17268"/>
    </reaction>
</comment>
<dbReference type="STRING" id="933852.A0A0C2XEC6"/>
<feature type="transmembrane region" description="Helical" evidence="10">
    <location>
        <begin position="118"/>
        <end position="140"/>
    </location>
</feature>
<organism evidence="12 13">
    <name type="scientific">Serendipita vermifera MAFF 305830</name>
    <dbReference type="NCBI Taxonomy" id="933852"/>
    <lineage>
        <taxon>Eukaryota</taxon>
        <taxon>Fungi</taxon>
        <taxon>Dikarya</taxon>
        <taxon>Basidiomycota</taxon>
        <taxon>Agaricomycotina</taxon>
        <taxon>Agaricomycetes</taxon>
        <taxon>Sebacinales</taxon>
        <taxon>Serendipitaceae</taxon>
        <taxon>Serendipita</taxon>
    </lineage>
</organism>